<keyword evidence="3" id="KW-1185">Reference proteome</keyword>
<dbReference type="InterPro" id="IPR020843">
    <property type="entry name" value="ER"/>
</dbReference>
<dbReference type="STRING" id="913774.A0A0C3HT63"/>
<dbReference type="Pfam" id="PF08240">
    <property type="entry name" value="ADH_N"/>
    <property type="match status" value="1"/>
</dbReference>
<evidence type="ECO:0000313" key="2">
    <source>
        <dbReference type="EMBL" id="KIN05447.1"/>
    </source>
</evidence>
<dbReference type="FunCoup" id="A0A0C3HT63">
    <property type="interactions" value="75"/>
</dbReference>
<dbReference type="SUPFAM" id="SSF50129">
    <property type="entry name" value="GroES-like"/>
    <property type="match status" value="1"/>
</dbReference>
<dbReference type="PANTHER" id="PTHR44013">
    <property type="entry name" value="ZINC-TYPE ALCOHOL DEHYDROGENASE-LIKE PROTEIN C16A3.02C"/>
    <property type="match status" value="1"/>
</dbReference>
<dbReference type="SMART" id="SM00829">
    <property type="entry name" value="PKS_ER"/>
    <property type="match status" value="1"/>
</dbReference>
<dbReference type="Gene3D" id="3.90.180.10">
    <property type="entry name" value="Medium-chain alcohol dehydrogenases, catalytic domain"/>
    <property type="match status" value="1"/>
</dbReference>
<dbReference type="CDD" id="cd08267">
    <property type="entry name" value="MDR1"/>
    <property type="match status" value="1"/>
</dbReference>
<dbReference type="SUPFAM" id="SSF51735">
    <property type="entry name" value="NAD(P)-binding Rossmann-fold domains"/>
    <property type="match status" value="1"/>
</dbReference>
<dbReference type="InterPro" id="IPR011032">
    <property type="entry name" value="GroES-like_sf"/>
</dbReference>
<name>A0A0C3HT63_OIDMZ</name>
<dbReference type="PANTHER" id="PTHR44013:SF1">
    <property type="entry name" value="ZINC-TYPE ALCOHOL DEHYDROGENASE-LIKE PROTEIN C16A3.02C"/>
    <property type="match status" value="1"/>
</dbReference>
<dbReference type="InterPro" id="IPR036291">
    <property type="entry name" value="NAD(P)-bd_dom_sf"/>
</dbReference>
<dbReference type="AlphaFoldDB" id="A0A0C3HT63"/>
<dbReference type="EMBL" id="KN832872">
    <property type="protein sequence ID" value="KIN05447.1"/>
    <property type="molecule type" value="Genomic_DNA"/>
</dbReference>
<gene>
    <name evidence="2" type="ORF">OIDMADRAFT_102001</name>
</gene>
<reference evidence="2 3" key="1">
    <citation type="submission" date="2014-04" db="EMBL/GenBank/DDBJ databases">
        <authorList>
            <consortium name="DOE Joint Genome Institute"/>
            <person name="Kuo A."/>
            <person name="Martino E."/>
            <person name="Perotto S."/>
            <person name="Kohler A."/>
            <person name="Nagy L.G."/>
            <person name="Floudas D."/>
            <person name="Copeland A."/>
            <person name="Barry K.W."/>
            <person name="Cichocki N."/>
            <person name="Veneault-Fourrey C."/>
            <person name="LaButti K."/>
            <person name="Lindquist E.A."/>
            <person name="Lipzen A."/>
            <person name="Lundell T."/>
            <person name="Morin E."/>
            <person name="Murat C."/>
            <person name="Sun H."/>
            <person name="Tunlid A."/>
            <person name="Henrissat B."/>
            <person name="Grigoriev I.V."/>
            <person name="Hibbett D.S."/>
            <person name="Martin F."/>
            <person name="Nordberg H.P."/>
            <person name="Cantor M.N."/>
            <person name="Hua S.X."/>
        </authorList>
    </citation>
    <scope>NUCLEOTIDE SEQUENCE [LARGE SCALE GENOMIC DNA]</scope>
    <source>
        <strain evidence="2 3">Zn</strain>
    </source>
</reference>
<organism evidence="2 3">
    <name type="scientific">Oidiodendron maius (strain Zn)</name>
    <dbReference type="NCBI Taxonomy" id="913774"/>
    <lineage>
        <taxon>Eukaryota</taxon>
        <taxon>Fungi</taxon>
        <taxon>Dikarya</taxon>
        <taxon>Ascomycota</taxon>
        <taxon>Pezizomycotina</taxon>
        <taxon>Leotiomycetes</taxon>
        <taxon>Leotiomycetes incertae sedis</taxon>
        <taxon>Myxotrichaceae</taxon>
        <taxon>Oidiodendron</taxon>
    </lineage>
</organism>
<sequence length="342" mass="37044">MHAWLRQRRGPARTSLKLATSYPTPSLPTASSAKVLIRVSHVALQFSSEMLFQTLPVIPFTAPPIPEIEFTGTVVAAGSAASSDVREVGTRVVAYQNIPDMVMFGQGALAEYVLTPSSQVTRLPEGSDMVAMGGVLGSGSTALKMARTAGVKEGHRVLVNGASGSVGKLLIQVCKMRRAKVTGVASGGNEEMVRGLGTDEFIDYRKHNPLPAYLASQYGAEPFDFVFDCVGLQALYANSPEYLKPDGMVINIGSMEGMGAILKNWIVNTWWPTWLGGVPRRYVMFSTPISKDDAVVLVKLVEEGKLKISVDSVFSMEDAIRAYERVATMRARGRVIVKVERD</sequence>
<evidence type="ECO:0000313" key="3">
    <source>
        <dbReference type="Proteomes" id="UP000054321"/>
    </source>
</evidence>
<dbReference type="Gene3D" id="3.40.50.720">
    <property type="entry name" value="NAD(P)-binding Rossmann-like Domain"/>
    <property type="match status" value="1"/>
</dbReference>
<dbReference type="InParanoid" id="A0A0C3HT63"/>
<dbReference type="Proteomes" id="UP000054321">
    <property type="component" value="Unassembled WGS sequence"/>
</dbReference>
<proteinExistence type="predicted"/>
<accession>A0A0C3HT63</accession>
<dbReference type="InterPro" id="IPR052733">
    <property type="entry name" value="Chloroplast_QOR"/>
</dbReference>
<dbReference type="InterPro" id="IPR013154">
    <property type="entry name" value="ADH-like_N"/>
</dbReference>
<dbReference type="OrthoDB" id="3509362at2759"/>
<reference evidence="3" key="2">
    <citation type="submission" date="2015-01" db="EMBL/GenBank/DDBJ databases">
        <title>Evolutionary Origins and Diversification of the Mycorrhizal Mutualists.</title>
        <authorList>
            <consortium name="DOE Joint Genome Institute"/>
            <consortium name="Mycorrhizal Genomics Consortium"/>
            <person name="Kohler A."/>
            <person name="Kuo A."/>
            <person name="Nagy L.G."/>
            <person name="Floudas D."/>
            <person name="Copeland A."/>
            <person name="Barry K.W."/>
            <person name="Cichocki N."/>
            <person name="Veneault-Fourrey C."/>
            <person name="LaButti K."/>
            <person name="Lindquist E.A."/>
            <person name="Lipzen A."/>
            <person name="Lundell T."/>
            <person name="Morin E."/>
            <person name="Murat C."/>
            <person name="Riley R."/>
            <person name="Ohm R."/>
            <person name="Sun H."/>
            <person name="Tunlid A."/>
            <person name="Henrissat B."/>
            <person name="Grigoriev I.V."/>
            <person name="Hibbett D.S."/>
            <person name="Martin F."/>
        </authorList>
    </citation>
    <scope>NUCLEOTIDE SEQUENCE [LARGE SCALE GENOMIC DNA]</scope>
    <source>
        <strain evidence="3">Zn</strain>
    </source>
</reference>
<dbReference type="GO" id="GO:0016491">
    <property type="term" value="F:oxidoreductase activity"/>
    <property type="evidence" value="ECO:0007669"/>
    <property type="project" value="InterPro"/>
</dbReference>
<evidence type="ECO:0000259" key="1">
    <source>
        <dbReference type="SMART" id="SM00829"/>
    </source>
</evidence>
<dbReference type="Pfam" id="PF13602">
    <property type="entry name" value="ADH_zinc_N_2"/>
    <property type="match status" value="1"/>
</dbReference>
<feature type="domain" description="Enoyl reductase (ER)" evidence="1">
    <location>
        <begin position="13"/>
        <end position="337"/>
    </location>
</feature>
<dbReference type="HOGENOM" id="CLU_026673_3_3_1"/>
<protein>
    <recommendedName>
        <fullName evidence="1">Enoyl reductase (ER) domain-containing protein</fullName>
    </recommendedName>
</protein>